<feature type="chain" id="PRO_5020847260" description="Carboxypeptidase family protein" evidence="1">
    <location>
        <begin position="20"/>
        <end position="887"/>
    </location>
</feature>
<dbReference type="EMBL" id="SNZV01000003">
    <property type="protein sequence ID" value="TDS14674.1"/>
    <property type="molecule type" value="Genomic_DNA"/>
</dbReference>
<dbReference type="OrthoDB" id="603275at2"/>
<feature type="signal peptide" evidence="1">
    <location>
        <begin position="1"/>
        <end position="19"/>
    </location>
</feature>
<proteinExistence type="predicted"/>
<evidence type="ECO:0000313" key="3">
    <source>
        <dbReference type="Proteomes" id="UP000294752"/>
    </source>
</evidence>
<name>A0A4R7D4T5_9SPHI</name>
<organism evidence="2 3">
    <name type="scientific">Sphingobacterium paludis</name>
    <dbReference type="NCBI Taxonomy" id="1476465"/>
    <lineage>
        <taxon>Bacteria</taxon>
        <taxon>Pseudomonadati</taxon>
        <taxon>Bacteroidota</taxon>
        <taxon>Sphingobacteriia</taxon>
        <taxon>Sphingobacteriales</taxon>
        <taxon>Sphingobacteriaceae</taxon>
        <taxon>Sphingobacterium</taxon>
    </lineage>
</organism>
<dbReference type="AlphaFoldDB" id="A0A4R7D4T5"/>
<accession>A0A4R7D4T5</accession>
<keyword evidence="3" id="KW-1185">Reference proteome</keyword>
<sequence>MLRYYIIVFWTFCCAFALAQQNAITGRLIDGKSGRAIPSASIRILSSDSKIVAFKSTDAAGLFYIPFGKDPAGYRLEVNHLGYKKYHIALQEVTENFVISLEEQAILLEDVEVKSKPMIRRLGDTLAYDVGQFAQEEDRSIGDVIKRIPGMEVSESGRIKYQGKEISNFYIDGDDLLDDRYALGTRTIPHKMVKDIQVLNNHEHLKVLKNKRFTDQVALNLVIKEDAKLKMTAEAKIGAGLPQQYESELNNILFNKKYKMLNVLNGNNTGIDLSNELIGYSRENTLARLGTMPVNNLLSLGTVGAPPLAKQHYFFNNSGAINTNNLFNLKRNWQLKSNIQALYNHSHQNFSGQTDFFTPTETVSLFETQKSELEEFLAAIRLSANKNVEKKFISNALSLEYEKERDWAAIHSNRQDIEAKRHHQIRGLSNQLEYVPELANGKIIQLSWFIHYGSKPQSLHLQPGIFPNFLNQDQPYEETIQRLDVPNFYTRFSSGYRLPKGKISQYYGFNVSLENQRLNSSIAIEQGGIIGAAQLDSSSNAMGWLRGQYMGQAEYGWKNKRLETSLSLPFGFQRTTYHDPTYGLDEAQNRFLFLPNFSMKYRAWSEDELDFNYNFSNNFGNIQDVYRGVIIRNYRSLSQNTAEINESNTHAFVFNYRLNRTFDMFYSNVGLKYSRQRREAMLSQLISNDISQTVLLPLPNVVNTFNAHLGVDKYVMPLSGTVKLGASWSYSNFQQLFNDALLPFHNTSYTLDPQMTIKIWKRIDFAYRGSLLWSTSRQRDFPGLANSIFSAAQHISIPFYPVKGAVVRVTGRHLYTRQAVQSDFNYFFLDAFARYRIAKWKTDLELNLSNLANIKTFQTYSISANQQAQNNYELRGRMAILKVVFAL</sequence>
<comment type="caution">
    <text evidence="2">The sequence shown here is derived from an EMBL/GenBank/DDBJ whole genome shotgun (WGS) entry which is preliminary data.</text>
</comment>
<dbReference type="SUPFAM" id="SSF49464">
    <property type="entry name" value="Carboxypeptidase regulatory domain-like"/>
    <property type="match status" value="1"/>
</dbReference>
<dbReference type="RefSeq" id="WP_133639727.1">
    <property type="nucleotide sequence ID" value="NZ_SNZV01000003.1"/>
</dbReference>
<dbReference type="SUPFAM" id="SSF56935">
    <property type="entry name" value="Porins"/>
    <property type="match status" value="1"/>
</dbReference>
<gene>
    <name evidence="2" type="ORF">B0I21_103169</name>
</gene>
<evidence type="ECO:0000313" key="2">
    <source>
        <dbReference type="EMBL" id="TDS14674.1"/>
    </source>
</evidence>
<evidence type="ECO:0008006" key="4">
    <source>
        <dbReference type="Google" id="ProtNLM"/>
    </source>
</evidence>
<reference evidence="2 3" key="1">
    <citation type="submission" date="2019-03" db="EMBL/GenBank/DDBJ databases">
        <title>Genomic Encyclopedia of Type Strains, Phase III (KMG-III): the genomes of soil and plant-associated and newly described type strains.</title>
        <authorList>
            <person name="Whitman W."/>
        </authorList>
    </citation>
    <scope>NUCLEOTIDE SEQUENCE [LARGE SCALE GENOMIC DNA]</scope>
    <source>
        <strain evidence="2 3">CGMCC 1.12801</strain>
    </source>
</reference>
<dbReference type="Proteomes" id="UP000294752">
    <property type="component" value="Unassembled WGS sequence"/>
</dbReference>
<dbReference type="InterPro" id="IPR008969">
    <property type="entry name" value="CarboxyPept-like_regulatory"/>
</dbReference>
<keyword evidence="1" id="KW-0732">Signal</keyword>
<evidence type="ECO:0000256" key="1">
    <source>
        <dbReference type="SAM" id="SignalP"/>
    </source>
</evidence>
<protein>
    <recommendedName>
        <fullName evidence="4">Carboxypeptidase family protein</fullName>
    </recommendedName>
</protein>